<dbReference type="RefSeq" id="XP_004361216.1">
    <property type="nucleotide sequence ID" value="XM_004361159.1"/>
</dbReference>
<proteinExistence type="predicted"/>
<dbReference type="PANTHER" id="PTHR12558">
    <property type="entry name" value="CELL DIVISION CYCLE 16,23,27"/>
    <property type="match status" value="1"/>
</dbReference>
<feature type="region of interest" description="Disordered" evidence="3">
    <location>
        <begin position="536"/>
        <end position="575"/>
    </location>
</feature>
<dbReference type="EMBL" id="GL883008">
    <property type="protein sequence ID" value="EGG23365.1"/>
    <property type="molecule type" value="Genomic_DNA"/>
</dbReference>
<evidence type="ECO:0000313" key="5">
    <source>
        <dbReference type="Proteomes" id="UP000007797"/>
    </source>
</evidence>
<dbReference type="GO" id="GO:0051301">
    <property type="term" value="P:cell division"/>
    <property type="evidence" value="ECO:0007669"/>
    <property type="project" value="TreeGrafter"/>
</dbReference>
<sequence length="575" mass="66218">MKMLLDVRQFTSAELLGNFIVSLPLLSTNNITLAFSNQNNQLVQWIYQALIMFADSIYGQSQYLRALKYYKNALDIVIKAINQSASQASSLHQQQPAAVGNNLFGTNSHFPKSLMDIKQLKSIEYDLRYKIALCFINTKKINLAISYLESIPNTSRSLDINLTMARLYKDMSGVGKERTKDAILCFKEVLRICPLCIEATIAIKELGEDPELFLTQVLHKQPISNANIDSSWIPALALSQFELKRNQPQKKLALSYLYHDEPSIINTINTFHKIRQYDSYYTNSMDIYCSLLKRRQLQFELNKVCHDLLNTNSGAPESWTSVALYYFLKENNEKAMECVDRAISLRETHPFSHSLKGEIYLSLEDPKSALPWLDRAFQLSKNILTARELVRCHLFLNQINEALMVAQAIHRMSPEYSKSMSLVGMVLANQPEERPRARKILSEALVLSPHCIDTVLTLSKLNMVEGKLQEALDLIQKQLEYQETDLMHTEMANIYVTKENYEDAMRHYNSALEINHQYEPAIRGLHRLELIMKGIDPDQEEEELEDDEEIDEDELDEDDMEEEDIIEDMDGDFEE</sequence>
<keyword evidence="5" id="KW-1185">Reference proteome</keyword>
<keyword evidence="1 2" id="KW-0802">TPR repeat</keyword>
<dbReference type="SMART" id="SM00028">
    <property type="entry name" value="TPR"/>
    <property type="match status" value="5"/>
</dbReference>
<evidence type="ECO:0000313" key="4">
    <source>
        <dbReference type="EMBL" id="EGG23365.1"/>
    </source>
</evidence>
<reference evidence="5" key="1">
    <citation type="journal article" date="2011" name="Genome Res.">
        <title>Phylogeny-wide analysis of social amoeba genomes highlights ancient origins for complex intercellular communication.</title>
        <authorList>
            <person name="Heidel A.J."/>
            <person name="Lawal H.M."/>
            <person name="Felder M."/>
            <person name="Schilde C."/>
            <person name="Helps N.R."/>
            <person name="Tunggal B."/>
            <person name="Rivero F."/>
            <person name="John U."/>
            <person name="Schleicher M."/>
            <person name="Eichinger L."/>
            <person name="Platzer M."/>
            <person name="Noegel A.A."/>
            <person name="Schaap P."/>
            <person name="Gloeckner G."/>
        </authorList>
    </citation>
    <scope>NUCLEOTIDE SEQUENCE [LARGE SCALE GENOMIC DNA]</scope>
    <source>
        <strain evidence="5">SH3</strain>
    </source>
</reference>
<dbReference type="Proteomes" id="UP000007797">
    <property type="component" value="Unassembled WGS sequence"/>
</dbReference>
<dbReference type="Gene3D" id="1.25.40.10">
    <property type="entry name" value="Tetratricopeptide repeat domain"/>
    <property type="match status" value="2"/>
</dbReference>
<dbReference type="STRING" id="1054147.F4PLE3"/>
<gene>
    <name evidence="4" type="primary">anapc7</name>
    <name evidence="4" type="ORF">DFA_05497</name>
</gene>
<dbReference type="InterPro" id="IPR011990">
    <property type="entry name" value="TPR-like_helical_dom_sf"/>
</dbReference>
<dbReference type="Pfam" id="PF13181">
    <property type="entry name" value="TPR_8"/>
    <property type="match status" value="2"/>
</dbReference>
<dbReference type="SUPFAM" id="SSF48452">
    <property type="entry name" value="TPR-like"/>
    <property type="match status" value="2"/>
</dbReference>
<dbReference type="PANTHER" id="PTHR12558:SF42">
    <property type="entry name" value="ANAPHASE-PROMOTING COMPLEX SUBUNIT 7"/>
    <property type="match status" value="1"/>
</dbReference>
<name>F4PLE3_CACFS</name>
<accession>F4PLE3</accession>
<dbReference type="KEGG" id="dfa:DFA_05497"/>
<dbReference type="GeneID" id="14875472"/>
<evidence type="ECO:0000256" key="3">
    <source>
        <dbReference type="SAM" id="MobiDB-lite"/>
    </source>
</evidence>
<protein>
    <submittedName>
        <fullName evidence="4">Anaphase promoting complex subunit 7</fullName>
    </submittedName>
</protein>
<organism evidence="4 5">
    <name type="scientific">Cavenderia fasciculata</name>
    <name type="common">Slime mold</name>
    <name type="synonym">Dictyostelium fasciculatum</name>
    <dbReference type="NCBI Taxonomy" id="261658"/>
    <lineage>
        <taxon>Eukaryota</taxon>
        <taxon>Amoebozoa</taxon>
        <taxon>Evosea</taxon>
        <taxon>Eumycetozoa</taxon>
        <taxon>Dictyostelia</taxon>
        <taxon>Acytosteliales</taxon>
        <taxon>Cavenderiaceae</taxon>
        <taxon>Cavenderia</taxon>
    </lineage>
</organism>
<feature type="repeat" description="TPR" evidence="2">
    <location>
        <begin position="485"/>
        <end position="518"/>
    </location>
</feature>
<feature type="compositionally biased region" description="Acidic residues" evidence="3">
    <location>
        <begin position="537"/>
        <end position="575"/>
    </location>
</feature>
<dbReference type="InterPro" id="IPR019734">
    <property type="entry name" value="TPR_rpt"/>
</dbReference>
<dbReference type="AlphaFoldDB" id="F4PLE3"/>
<evidence type="ECO:0000256" key="1">
    <source>
        <dbReference type="ARBA" id="ARBA00022803"/>
    </source>
</evidence>
<evidence type="ECO:0000256" key="2">
    <source>
        <dbReference type="PROSITE-ProRule" id="PRU00339"/>
    </source>
</evidence>
<dbReference type="PROSITE" id="PS50005">
    <property type="entry name" value="TPR"/>
    <property type="match status" value="2"/>
</dbReference>
<dbReference type="OrthoDB" id="308440at2759"/>
<feature type="repeat" description="TPR" evidence="2">
    <location>
        <begin position="316"/>
        <end position="349"/>
    </location>
</feature>